<evidence type="ECO:0000256" key="3">
    <source>
        <dbReference type="ARBA" id="ARBA00022989"/>
    </source>
</evidence>
<feature type="transmembrane region" description="Helical" evidence="5">
    <location>
        <begin position="224"/>
        <end position="252"/>
    </location>
</feature>
<feature type="transmembrane region" description="Helical" evidence="5">
    <location>
        <begin position="171"/>
        <end position="191"/>
    </location>
</feature>
<dbReference type="Gene3D" id="1.20.1070.10">
    <property type="entry name" value="Rhodopsin 7-helix transmembrane proteins"/>
    <property type="match status" value="1"/>
</dbReference>
<evidence type="ECO:0000259" key="6">
    <source>
        <dbReference type="PROSITE" id="PS50262"/>
    </source>
</evidence>
<evidence type="ECO:0000256" key="4">
    <source>
        <dbReference type="ARBA" id="ARBA00023136"/>
    </source>
</evidence>
<comment type="subcellular location">
    <subcellularLocation>
        <location evidence="1">Membrane</location>
    </subcellularLocation>
</comment>
<evidence type="ECO:0000256" key="5">
    <source>
        <dbReference type="SAM" id="Phobius"/>
    </source>
</evidence>
<evidence type="ECO:0000256" key="1">
    <source>
        <dbReference type="ARBA" id="ARBA00004370"/>
    </source>
</evidence>
<dbReference type="OrthoDB" id="10011262at2759"/>
<dbReference type="OMA" id="MFPIGMI"/>
<dbReference type="PROSITE" id="PS50262">
    <property type="entry name" value="G_PROTEIN_RECEP_F1_2"/>
    <property type="match status" value="1"/>
</dbReference>
<dbReference type="GO" id="GO:0004930">
    <property type="term" value="F:G protein-coupled receptor activity"/>
    <property type="evidence" value="ECO:0007669"/>
    <property type="project" value="InterPro"/>
</dbReference>
<dbReference type="Pfam" id="PF00001">
    <property type="entry name" value="7tm_1"/>
    <property type="match status" value="1"/>
</dbReference>
<dbReference type="KEGG" id="obi:106875459"/>
<reference evidence="7" key="1">
    <citation type="submission" date="2015-07" db="EMBL/GenBank/DDBJ databases">
        <title>MeaNS - Measles Nucleotide Surveillance Program.</title>
        <authorList>
            <person name="Tran T."/>
            <person name="Druce J."/>
        </authorList>
    </citation>
    <scope>NUCLEOTIDE SEQUENCE</scope>
    <source>
        <strain evidence="7">UCB-OBI-ISO-001</strain>
        <tissue evidence="7">Gonad</tissue>
    </source>
</reference>
<feature type="transmembrane region" description="Helical" evidence="5">
    <location>
        <begin position="90"/>
        <end position="109"/>
    </location>
</feature>
<feature type="transmembrane region" description="Helical" evidence="5">
    <location>
        <begin position="129"/>
        <end position="150"/>
    </location>
</feature>
<proteinExistence type="predicted"/>
<accession>A0A0L8IBN4</accession>
<feature type="transmembrane region" description="Helical" evidence="5">
    <location>
        <begin position="273"/>
        <end position="297"/>
    </location>
</feature>
<name>A0A0L8IBN4_OCTBM</name>
<keyword evidence="4 5" id="KW-0472">Membrane</keyword>
<dbReference type="InterPro" id="IPR000276">
    <property type="entry name" value="GPCR_Rhodpsn"/>
</dbReference>
<organism evidence="7">
    <name type="scientific">Octopus bimaculoides</name>
    <name type="common">California two-spotted octopus</name>
    <dbReference type="NCBI Taxonomy" id="37653"/>
    <lineage>
        <taxon>Eukaryota</taxon>
        <taxon>Metazoa</taxon>
        <taxon>Spiralia</taxon>
        <taxon>Lophotrochozoa</taxon>
        <taxon>Mollusca</taxon>
        <taxon>Cephalopoda</taxon>
        <taxon>Coleoidea</taxon>
        <taxon>Octopodiformes</taxon>
        <taxon>Octopoda</taxon>
        <taxon>Incirrata</taxon>
        <taxon>Octopodidae</taxon>
        <taxon>Octopus</taxon>
    </lineage>
</organism>
<dbReference type="PANTHER" id="PTHR46641:SF22">
    <property type="entry name" value="PROCTOLIN RECEPTOR, ISOFORM A"/>
    <property type="match status" value="1"/>
</dbReference>
<gene>
    <name evidence="7" type="ORF">OCBIM_22021693mg</name>
</gene>
<keyword evidence="2 5" id="KW-0812">Transmembrane</keyword>
<dbReference type="AlphaFoldDB" id="A0A0L8IBN4"/>
<keyword evidence="3 5" id="KW-1133">Transmembrane helix</keyword>
<dbReference type="PANTHER" id="PTHR46641">
    <property type="entry name" value="FMRFAMIDE RECEPTOR-RELATED"/>
    <property type="match status" value="1"/>
</dbReference>
<feature type="transmembrane region" description="Helical" evidence="5">
    <location>
        <begin position="317"/>
        <end position="336"/>
    </location>
</feature>
<dbReference type="SUPFAM" id="SSF81321">
    <property type="entry name" value="Family A G protein-coupled receptor-like"/>
    <property type="match status" value="1"/>
</dbReference>
<dbReference type="EMBL" id="KQ416051">
    <property type="protein sequence ID" value="KOF98918.1"/>
    <property type="molecule type" value="Genomic_DNA"/>
</dbReference>
<sequence length="472" mass="53672">MEVFMENTNHSNVVVGSNLKYVFGWNVSLVNGSSNVFPTPLPAQFDEIKLVEFYLTGVASIVIISLGLIGNILTIAVLTKRTMQSSTNCYLKALAMWDSVVLIITFFLIGIPSVSEPYRENILPYVIVYAYPAGLVGQTATIWLTVSFTVERYIAVCHPLRAASMCTMARARMVILSVSVFSFVYNASRWFEYEIEYRLNPADHTILVKEKTTDMGESKIYRKVYFLCLYLPIMCFIPLTSLAVINIFLILAVKRSQRQRRDMNVRQSRENNVTLMLVSVVIVFMICQVPALIYNTAYAIDSKMVSTTSGWIILSLIRNYLVTLNSAINFLLYCAFGQKFRRIFIRTFCRCLIPEEDFSSLTYQGTVINPHTTARRYSKTQKLHATTTDVIDMTSSTTATHASILSRYSSHSSFDANSLYRKNTINKYENLTKNKTDACDDLFCEKIGIDENEILNNERSKNENLERVNSES</sequence>
<dbReference type="CDD" id="cd14978">
    <property type="entry name" value="7tmA_FMRFamide_R-like"/>
    <property type="match status" value="1"/>
</dbReference>
<protein>
    <recommendedName>
        <fullName evidence="6">G-protein coupled receptors family 1 profile domain-containing protein</fullName>
    </recommendedName>
</protein>
<feature type="domain" description="G-protein coupled receptors family 1 profile" evidence="6">
    <location>
        <begin position="70"/>
        <end position="333"/>
    </location>
</feature>
<evidence type="ECO:0000256" key="2">
    <source>
        <dbReference type="ARBA" id="ARBA00022692"/>
    </source>
</evidence>
<feature type="transmembrane region" description="Helical" evidence="5">
    <location>
        <begin position="53"/>
        <end position="78"/>
    </location>
</feature>
<evidence type="ECO:0000313" key="7">
    <source>
        <dbReference type="EMBL" id="KOF98918.1"/>
    </source>
</evidence>
<dbReference type="GO" id="GO:0016020">
    <property type="term" value="C:membrane"/>
    <property type="evidence" value="ECO:0007669"/>
    <property type="project" value="UniProtKB-SubCell"/>
</dbReference>
<dbReference type="InterPro" id="IPR052954">
    <property type="entry name" value="GPCR-Ligand_Int"/>
</dbReference>
<dbReference type="InterPro" id="IPR017452">
    <property type="entry name" value="GPCR_Rhodpsn_7TM"/>
</dbReference>
<dbReference type="PRINTS" id="PR00237">
    <property type="entry name" value="GPCRRHODOPSN"/>
</dbReference>